<evidence type="ECO:0000313" key="7">
    <source>
        <dbReference type="EMBL" id="MBC3811241.1"/>
    </source>
</evidence>
<name>A0ABR6XEH2_9BURK</name>
<evidence type="ECO:0000256" key="4">
    <source>
        <dbReference type="ARBA" id="ARBA00023136"/>
    </source>
</evidence>
<dbReference type="InterPro" id="IPR037185">
    <property type="entry name" value="EmrE-like"/>
</dbReference>
<feature type="transmembrane region" description="Helical" evidence="5">
    <location>
        <begin position="247"/>
        <end position="266"/>
    </location>
</feature>
<feature type="transmembrane region" description="Helical" evidence="5">
    <location>
        <begin position="177"/>
        <end position="199"/>
    </location>
</feature>
<feature type="transmembrane region" description="Helical" evidence="5">
    <location>
        <begin position="63"/>
        <end position="87"/>
    </location>
</feature>
<gene>
    <name evidence="7" type="ORF">H8K26_07285</name>
</gene>
<evidence type="ECO:0000256" key="1">
    <source>
        <dbReference type="ARBA" id="ARBA00004141"/>
    </source>
</evidence>
<feature type="transmembrane region" description="Helical" evidence="5">
    <location>
        <begin position="272"/>
        <end position="295"/>
    </location>
</feature>
<accession>A0ABR6XEH2</accession>
<dbReference type="InterPro" id="IPR000620">
    <property type="entry name" value="EamA_dom"/>
</dbReference>
<proteinExistence type="predicted"/>
<evidence type="ECO:0000259" key="6">
    <source>
        <dbReference type="Pfam" id="PF00892"/>
    </source>
</evidence>
<comment type="subcellular location">
    <subcellularLocation>
        <location evidence="1">Membrane</location>
        <topology evidence="1">Multi-pass membrane protein</topology>
    </subcellularLocation>
</comment>
<evidence type="ECO:0000256" key="2">
    <source>
        <dbReference type="ARBA" id="ARBA00022692"/>
    </source>
</evidence>
<keyword evidence="4 5" id="KW-0472">Membrane</keyword>
<sequence length="305" mass="32413">MSQNSLSPRHLLMALIVVFLWGMNFVVIKIGLRGIPPFLMGTLRFMLVAFPAILFLPRPKVSLKLLVAYAMTISLGQFAFLFSAMAIGMPAGLASLVLQAQAFFTVGLSALVFGDKLRPSNLLGMLIASTGLVLLGSASIASSASQVTLAGFALTICAAISWASGNVISKKIGPTAVLSLVSWSALVPVIPFFLLSLWFEGSEQISHSLMDMSLPSALTIVYLAFAATLTGYTLWGRLLASLPTHMVAPLTLMVPVIGLTAAWVLLGEALSALQITGALIVMGGLLINVFGPRLLNHLRDIFRSR</sequence>
<feature type="transmembrane region" description="Helical" evidence="5">
    <location>
        <begin position="93"/>
        <end position="114"/>
    </location>
</feature>
<comment type="caution">
    <text evidence="7">The sequence shown here is derived from an EMBL/GenBank/DDBJ whole genome shotgun (WGS) entry which is preliminary data.</text>
</comment>
<evidence type="ECO:0000313" key="8">
    <source>
        <dbReference type="Proteomes" id="UP000637632"/>
    </source>
</evidence>
<dbReference type="Pfam" id="PF00892">
    <property type="entry name" value="EamA"/>
    <property type="match status" value="2"/>
</dbReference>
<dbReference type="SUPFAM" id="SSF103481">
    <property type="entry name" value="Multidrug resistance efflux transporter EmrE"/>
    <property type="match status" value="2"/>
</dbReference>
<dbReference type="PANTHER" id="PTHR32322:SF9">
    <property type="entry name" value="AMINO-ACID METABOLITE EFFLUX PUMP-RELATED"/>
    <property type="match status" value="1"/>
</dbReference>
<feature type="transmembrane region" description="Helical" evidence="5">
    <location>
        <begin position="121"/>
        <end position="141"/>
    </location>
</feature>
<protein>
    <submittedName>
        <fullName evidence="7">EamA family transporter</fullName>
    </submittedName>
</protein>
<keyword evidence="8" id="KW-1185">Reference proteome</keyword>
<evidence type="ECO:0000256" key="3">
    <source>
        <dbReference type="ARBA" id="ARBA00022989"/>
    </source>
</evidence>
<dbReference type="PANTHER" id="PTHR32322">
    <property type="entry name" value="INNER MEMBRANE TRANSPORTER"/>
    <property type="match status" value="1"/>
</dbReference>
<organism evidence="7 8">
    <name type="scientific">Undibacterium aquatile</name>
    <dbReference type="NCBI Taxonomy" id="1537398"/>
    <lineage>
        <taxon>Bacteria</taxon>
        <taxon>Pseudomonadati</taxon>
        <taxon>Pseudomonadota</taxon>
        <taxon>Betaproteobacteria</taxon>
        <taxon>Burkholderiales</taxon>
        <taxon>Oxalobacteraceae</taxon>
        <taxon>Undibacterium</taxon>
    </lineage>
</organism>
<keyword evidence="3 5" id="KW-1133">Transmembrane helix</keyword>
<evidence type="ECO:0000256" key="5">
    <source>
        <dbReference type="SAM" id="Phobius"/>
    </source>
</evidence>
<feature type="transmembrane region" description="Helical" evidence="5">
    <location>
        <begin position="12"/>
        <end position="32"/>
    </location>
</feature>
<dbReference type="InterPro" id="IPR050638">
    <property type="entry name" value="AA-Vitamin_Transporters"/>
</dbReference>
<feature type="domain" description="EamA" evidence="6">
    <location>
        <begin position="151"/>
        <end position="289"/>
    </location>
</feature>
<feature type="domain" description="EamA" evidence="6">
    <location>
        <begin position="11"/>
        <end position="135"/>
    </location>
</feature>
<feature type="transmembrane region" description="Helical" evidence="5">
    <location>
        <begin position="147"/>
        <end position="165"/>
    </location>
</feature>
<feature type="transmembrane region" description="Helical" evidence="5">
    <location>
        <begin position="38"/>
        <end position="56"/>
    </location>
</feature>
<dbReference type="Proteomes" id="UP000637632">
    <property type="component" value="Unassembled WGS sequence"/>
</dbReference>
<dbReference type="RefSeq" id="WP_190478424.1">
    <property type="nucleotide sequence ID" value="NZ_JBHTLG010000002.1"/>
</dbReference>
<dbReference type="EMBL" id="JACOFT010000002">
    <property type="protein sequence ID" value="MBC3811241.1"/>
    <property type="molecule type" value="Genomic_DNA"/>
</dbReference>
<reference evidence="7 8" key="1">
    <citation type="submission" date="2020-08" db="EMBL/GenBank/DDBJ databases">
        <title>Novel species isolated from subtropical streams in China.</title>
        <authorList>
            <person name="Lu H."/>
        </authorList>
    </citation>
    <scope>NUCLEOTIDE SEQUENCE [LARGE SCALE GENOMIC DNA]</scope>
    <source>
        <strain evidence="7 8">CCTCC AB 2015119</strain>
    </source>
</reference>
<keyword evidence="2 5" id="KW-0812">Transmembrane</keyword>
<feature type="transmembrane region" description="Helical" evidence="5">
    <location>
        <begin position="214"/>
        <end position="235"/>
    </location>
</feature>